<name>A0A6P6PKQ5_CARAU</name>
<dbReference type="InterPro" id="IPR052051">
    <property type="entry name" value="TCR_complex_component"/>
</dbReference>
<protein>
    <submittedName>
        <fullName evidence="11">Uncharacterized protein LOC113105360</fullName>
    </submittedName>
</protein>
<dbReference type="InterPro" id="IPR013783">
    <property type="entry name" value="Ig-like_fold"/>
</dbReference>
<dbReference type="RefSeq" id="XP_026122186.1">
    <property type="nucleotide sequence ID" value="XM_026266401.1"/>
</dbReference>
<feature type="domain" description="Ig-like" evidence="9">
    <location>
        <begin position="165"/>
        <end position="245"/>
    </location>
</feature>
<dbReference type="GeneID" id="113105360"/>
<reference evidence="11" key="1">
    <citation type="submission" date="2025-08" db="UniProtKB">
        <authorList>
            <consortium name="RefSeq"/>
        </authorList>
    </citation>
    <scope>IDENTIFICATION</scope>
    <source>
        <strain evidence="11">Wakin</strain>
        <tissue evidence="11">Muscle</tissue>
    </source>
</reference>
<keyword evidence="2" id="KW-1003">Cell membrane</keyword>
<keyword evidence="8" id="KW-0812">Transmembrane</keyword>
<evidence type="ECO:0000256" key="7">
    <source>
        <dbReference type="ARBA" id="ARBA00023180"/>
    </source>
</evidence>
<dbReference type="PROSITE" id="PS50835">
    <property type="entry name" value="IG_LIKE"/>
    <property type="match status" value="2"/>
</dbReference>
<keyword evidence="6" id="KW-1015">Disulfide bond</keyword>
<dbReference type="InterPro" id="IPR013106">
    <property type="entry name" value="Ig_V-set"/>
</dbReference>
<keyword evidence="4" id="KW-0391">Immunity</keyword>
<dbReference type="Proteomes" id="UP000515129">
    <property type="component" value="Chromosome 7"/>
</dbReference>
<dbReference type="SMART" id="SM00406">
    <property type="entry name" value="IGv"/>
    <property type="match status" value="2"/>
</dbReference>
<comment type="subcellular location">
    <subcellularLocation>
        <location evidence="1">Cell membrane</location>
    </subcellularLocation>
</comment>
<evidence type="ECO:0000256" key="8">
    <source>
        <dbReference type="SAM" id="Phobius"/>
    </source>
</evidence>
<feature type="transmembrane region" description="Helical" evidence="8">
    <location>
        <begin position="239"/>
        <end position="256"/>
    </location>
</feature>
<evidence type="ECO:0000256" key="1">
    <source>
        <dbReference type="ARBA" id="ARBA00004236"/>
    </source>
</evidence>
<dbReference type="InterPro" id="IPR003599">
    <property type="entry name" value="Ig_sub"/>
</dbReference>
<dbReference type="SUPFAM" id="SSF48726">
    <property type="entry name" value="Immunoglobulin"/>
    <property type="match status" value="3"/>
</dbReference>
<dbReference type="GO" id="GO:0009617">
    <property type="term" value="P:response to bacterium"/>
    <property type="evidence" value="ECO:0007669"/>
    <property type="project" value="TreeGrafter"/>
</dbReference>
<evidence type="ECO:0000256" key="2">
    <source>
        <dbReference type="ARBA" id="ARBA00022475"/>
    </source>
</evidence>
<feature type="transmembrane region" description="Helical" evidence="8">
    <location>
        <begin position="6"/>
        <end position="24"/>
    </location>
</feature>
<dbReference type="CDD" id="cd00099">
    <property type="entry name" value="IgV"/>
    <property type="match status" value="1"/>
</dbReference>
<evidence type="ECO:0000256" key="3">
    <source>
        <dbReference type="ARBA" id="ARBA00022729"/>
    </source>
</evidence>
<proteinExistence type="predicted"/>
<keyword evidence="8" id="KW-1133">Transmembrane helix</keyword>
<feature type="domain" description="Ig-like" evidence="9">
    <location>
        <begin position="45"/>
        <end position="126"/>
    </location>
</feature>
<gene>
    <name evidence="11" type="primary">LOC113105360</name>
</gene>
<evidence type="ECO:0000256" key="6">
    <source>
        <dbReference type="ARBA" id="ARBA00023157"/>
    </source>
</evidence>
<dbReference type="AlphaFoldDB" id="A0A6P6PKQ5"/>
<dbReference type="GO" id="GO:0002376">
    <property type="term" value="P:immune system process"/>
    <property type="evidence" value="ECO:0007669"/>
    <property type="project" value="UniProtKB-KW"/>
</dbReference>
<keyword evidence="3" id="KW-0732">Signal</keyword>
<dbReference type="Pfam" id="PF07686">
    <property type="entry name" value="V-set"/>
    <property type="match status" value="3"/>
</dbReference>
<dbReference type="PANTHER" id="PTHR19433">
    <property type="entry name" value="T-CELL RECEPTOR ALPHA CHAIN V REGION-RELATED"/>
    <property type="match status" value="1"/>
</dbReference>
<keyword evidence="7" id="KW-0325">Glycoprotein</keyword>
<keyword evidence="5 8" id="KW-0472">Membrane</keyword>
<evidence type="ECO:0000256" key="4">
    <source>
        <dbReference type="ARBA" id="ARBA00022859"/>
    </source>
</evidence>
<dbReference type="SMART" id="SM00409">
    <property type="entry name" value="IG"/>
    <property type="match status" value="2"/>
</dbReference>
<accession>A0A6P6PKQ5</accession>
<feature type="transmembrane region" description="Helical" evidence="8">
    <location>
        <begin position="268"/>
        <end position="289"/>
    </location>
</feature>
<dbReference type="OrthoDB" id="6370831at2759"/>
<dbReference type="InterPro" id="IPR007110">
    <property type="entry name" value="Ig-like_dom"/>
</dbReference>
<dbReference type="Gene3D" id="2.60.40.10">
    <property type="entry name" value="Immunoglobulins"/>
    <property type="match status" value="3"/>
</dbReference>
<dbReference type="GO" id="GO:0005886">
    <property type="term" value="C:plasma membrane"/>
    <property type="evidence" value="ECO:0007669"/>
    <property type="project" value="UniProtKB-SubCell"/>
</dbReference>
<evidence type="ECO:0000259" key="9">
    <source>
        <dbReference type="PROSITE" id="PS50835"/>
    </source>
</evidence>
<dbReference type="PANTHER" id="PTHR19433:SF133">
    <property type="entry name" value="IMMUNE-TYPE RECEPTOR 5 PRECURSOR-RELATED"/>
    <property type="match status" value="1"/>
</dbReference>
<organism evidence="10 11">
    <name type="scientific">Carassius auratus</name>
    <name type="common">Goldfish</name>
    <dbReference type="NCBI Taxonomy" id="7957"/>
    <lineage>
        <taxon>Eukaryota</taxon>
        <taxon>Metazoa</taxon>
        <taxon>Chordata</taxon>
        <taxon>Craniata</taxon>
        <taxon>Vertebrata</taxon>
        <taxon>Euteleostomi</taxon>
        <taxon>Actinopterygii</taxon>
        <taxon>Neopterygii</taxon>
        <taxon>Teleostei</taxon>
        <taxon>Ostariophysi</taxon>
        <taxon>Cypriniformes</taxon>
        <taxon>Cyprinidae</taxon>
        <taxon>Cyprininae</taxon>
        <taxon>Carassius</taxon>
    </lineage>
</organism>
<keyword evidence="10" id="KW-1185">Reference proteome</keyword>
<evidence type="ECO:0000256" key="5">
    <source>
        <dbReference type="ARBA" id="ARBA00023136"/>
    </source>
</evidence>
<dbReference type="KEGG" id="caua:113105360"/>
<sequence length="373" mass="42092">MPRFPFVAVCSHFFKMLHFFILILNISKGRSNNADVVAQNHLKIVQAGDSVDFTCIFQRDMRPSIVWVKQKVGEKPLPIVKSFQGLPAKFENDFDKHNRFFAEKNDSSFNLRITNTEESDTATYYCAQYLYDFKFDKVTYLIVKGKQLNMQSDHQTPATDPVHPEDSAVALQCTVLTQSCAGEHNVYWFRRESGESPPGIIFTQDRRNAQCERRSDVNSTAHKCIYSLPKRNLSLSDAGIYYCAVAACGEILFGDARKPDLPRLETPWSKIAVVLASSNCLSVIVIIILGAQLHKHQQKEEHSVYWFRQSSGDSQGVLYTKGERNGQCENSTESQTQSCVYNLFKRNVSHSDAGIYYCAVAACGDILFGKGTE</sequence>
<evidence type="ECO:0000313" key="11">
    <source>
        <dbReference type="RefSeq" id="XP_026122186.1"/>
    </source>
</evidence>
<dbReference type="InterPro" id="IPR036179">
    <property type="entry name" value="Ig-like_dom_sf"/>
</dbReference>
<evidence type="ECO:0000313" key="10">
    <source>
        <dbReference type="Proteomes" id="UP000515129"/>
    </source>
</evidence>